<feature type="transmembrane region" description="Helical" evidence="5">
    <location>
        <begin position="305"/>
        <end position="325"/>
    </location>
</feature>
<dbReference type="InterPro" id="IPR011701">
    <property type="entry name" value="MFS"/>
</dbReference>
<comment type="subcellular location">
    <subcellularLocation>
        <location evidence="1">Cell membrane</location>
        <topology evidence="1">Multi-pass membrane protein</topology>
    </subcellularLocation>
</comment>
<evidence type="ECO:0000259" key="6">
    <source>
        <dbReference type="PROSITE" id="PS50850"/>
    </source>
</evidence>
<feature type="transmembrane region" description="Helical" evidence="5">
    <location>
        <begin position="247"/>
        <end position="267"/>
    </location>
</feature>
<dbReference type="PANTHER" id="PTHR23534:SF1">
    <property type="entry name" value="MAJOR FACILITATOR SUPERFAMILY PROTEIN"/>
    <property type="match status" value="1"/>
</dbReference>
<dbReference type="InterPro" id="IPR036259">
    <property type="entry name" value="MFS_trans_sf"/>
</dbReference>
<evidence type="ECO:0000256" key="1">
    <source>
        <dbReference type="ARBA" id="ARBA00004651"/>
    </source>
</evidence>
<protein>
    <submittedName>
        <fullName evidence="7">MFS transporter</fullName>
    </submittedName>
</protein>
<keyword evidence="8" id="KW-1185">Reference proteome</keyword>
<feature type="transmembrane region" description="Helical" evidence="5">
    <location>
        <begin position="156"/>
        <end position="172"/>
    </location>
</feature>
<proteinExistence type="predicted"/>
<keyword evidence="2 5" id="KW-0812">Transmembrane</keyword>
<dbReference type="PROSITE" id="PS50850">
    <property type="entry name" value="MFS"/>
    <property type="match status" value="1"/>
</dbReference>
<feature type="transmembrane region" description="Helical" evidence="5">
    <location>
        <begin position="374"/>
        <end position="392"/>
    </location>
</feature>
<dbReference type="SUPFAM" id="SSF103473">
    <property type="entry name" value="MFS general substrate transporter"/>
    <property type="match status" value="1"/>
</dbReference>
<evidence type="ECO:0000256" key="5">
    <source>
        <dbReference type="SAM" id="Phobius"/>
    </source>
</evidence>
<feature type="transmembrane region" description="Helical" evidence="5">
    <location>
        <begin position="28"/>
        <end position="56"/>
    </location>
</feature>
<evidence type="ECO:0000313" key="8">
    <source>
        <dbReference type="Proteomes" id="UP000606115"/>
    </source>
</evidence>
<dbReference type="Pfam" id="PF07690">
    <property type="entry name" value="MFS_1"/>
    <property type="match status" value="1"/>
</dbReference>
<accession>A0ABQ2DQ73</accession>
<dbReference type="Proteomes" id="UP000606115">
    <property type="component" value="Unassembled WGS sequence"/>
</dbReference>
<feature type="transmembrane region" description="Helical" evidence="5">
    <location>
        <begin position="273"/>
        <end position="293"/>
    </location>
</feature>
<dbReference type="PANTHER" id="PTHR23534">
    <property type="entry name" value="MFS PERMEASE"/>
    <property type="match status" value="1"/>
</dbReference>
<name>A0ABQ2DQ73_9MICC</name>
<sequence length="425" mass="44240">MNVQIESASNDLGTLDEQQVQRIRRKSISVLVAGQILGGLGGGATLTLGSLLIVSISGLDSLAGMAATMNTLGAALMAIPLALMAQKHGRRISLSSGALLAASGVVVIIAAAFLNFWPLLMLGMLVLGTGAAMNLQSRFAATDLSTKATRGRDLSVVVWSTTIGAVIGPNLFEPGEVIAKYIDLPPYTGGFLIAMCAQLAGALVYWIGLRPDPLRIAQRQALGRPGSGQPRRGGWHILRSSVPSRRAVLTVALSHMYMVSMMSMTPIHMQHHGATLTLIGFTISMHVAGMYALSPVFGWLTDKCGSRVIILAGQALLITASILVWTNSADHVVTTIALLSLGLGWSASTVAGSTMISGAVGINERPQLQGTSDLCMSLAGVLGGLCAGPILATIGFQGLALVLLALAVIMIMLNIKSSTSETIHE</sequence>
<dbReference type="Gene3D" id="1.20.1250.20">
    <property type="entry name" value="MFS general substrate transporter like domains"/>
    <property type="match status" value="1"/>
</dbReference>
<feature type="transmembrane region" description="Helical" evidence="5">
    <location>
        <begin position="184"/>
        <end position="209"/>
    </location>
</feature>
<feature type="transmembrane region" description="Helical" evidence="5">
    <location>
        <begin position="62"/>
        <end position="85"/>
    </location>
</feature>
<keyword evidence="4 5" id="KW-0472">Membrane</keyword>
<comment type="caution">
    <text evidence="7">The sequence shown here is derived from an EMBL/GenBank/DDBJ whole genome shotgun (WGS) entry which is preliminary data.</text>
</comment>
<organism evidence="7 8">
    <name type="scientific">Glutamicibacter ardleyensis</name>
    <dbReference type="NCBI Taxonomy" id="225894"/>
    <lineage>
        <taxon>Bacteria</taxon>
        <taxon>Bacillati</taxon>
        <taxon>Actinomycetota</taxon>
        <taxon>Actinomycetes</taxon>
        <taxon>Micrococcales</taxon>
        <taxon>Micrococcaceae</taxon>
        <taxon>Glutamicibacter</taxon>
    </lineage>
</organism>
<gene>
    <name evidence="7" type="ORF">GCM10007173_25920</name>
</gene>
<reference evidence="8" key="1">
    <citation type="journal article" date="2019" name="Int. J. Syst. Evol. Microbiol.">
        <title>The Global Catalogue of Microorganisms (GCM) 10K type strain sequencing project: providing services to taxonomists for standard genome sequencing and annotation.</title>
        <authorList>
            <consortium name="The Broad Institute Genomics Platform"/>
            <consortium name="The Broad Institute Genome Sequencing Center for Infectious Disease"/>
            <person name="Wu L."/>
            <person name="Ma J."/>
        </authorList>
    </citation>
    <scope>NUCLEOTIDE SEQUENCE [LARGE SCALE GENOMIC DNA]</scope>
    <source>
        <strain evidence="8">CGMCC 1.3685</strain>
    </source>
</reference>
<feature type="transmembrane region" description="Helical" evidence="5">
    <location>
        <begin position="337"/>
        <end position="362"/>
    </location>
</feature>
<evidence type="ECO:0000256" key="3">
    <source>
        <dbReference type="ARBA" id="ARBA00022989"/>
    </source>
</evidence>
<feature type="transmembrane region" description="Helical" evidence="5">
    <location>
        <begin position="119"/>
        <end position="135"/>
    </location>
</feature>
<evidence type="ECO:0000256" key="4">
    <source>
        <dbReference type="ARBA" id="ARBA00023136"/>
    </source>
</evidence>
<dbReference type="InterPro" id="IPR020846">
    <property type="entry name" value="MFS_dom"/>
</dbReference>
<evidence type="ECO:0000256" key="2">
    <source>
        <dbReference type="ARBA" id="ARBA00022692"/>
    </source>
</evidence>
<keyword evidence="3 5" id="KW-1133">Transmembrane helix</keyword>
<feature type="domain" description="Major facilitator superfamily (MFS) profile" evidence="6">
    <location>
        <begin position="27"/>
        <end position="422"/>
    </location>
</feature>
<evidence type="ECO:0000313" key="7">
    <source>
        <dbReference type="EMBL" id="GGJ65839.1"/>
    </source>
</evidence>
<feature type="transmembrane region" description="Helical" evidence="5">
    <location>
        <begin position="398"/>
        <end position="415"/>
    </location>
</feature>
<dbReference type="EMBL" id="BMKX01000006">
    <property type="protein sequence ID" value="GGJ65839.1"/>
    <property type="molecule type" value="Genomic_DNA"/>
</dbReference>
<feature type="transmembrane region" description="Helical" evidence="5">
    <location>
        <begin position="92"/>
        <end position="113"/>
    </location>
</feature>